<keyword evidence="3" id="KW-0547">Nucleotide-binding</keyword>
<dbReference type="Proteomes" id="UP001195483">
    <property type="component" value="Unassembled WGS sequence"/>
</dbReference>
<dbReference type="InterPro" id="IPR032675">
    <property type="entry name" value="LRR_dom_sf"/>
</dbReference>
<sequence>MTAASQASEVLKQYLVPGTDGEGDSLLVPEGKYKGWVPRSLYEMQLASLSLPFLRLLSFPVGGTSFGQLISMQRFNGVGNYLSRLPNSFCTCQNLVQLNLSYNYFTTIPSPIFRLTRLVELDFNENDIDEISFDIGKLELLRVLNLSGNLLHDLPVELADCKHLERLDLSRKWYPKGGFTVLPEAVCKLRELSYLDVSWHQIHTIPDQVSEMSQLQTLKMKGNFLKHISKNIIDCKQLKYLDVTGAMKLNSFIPAEIFLLSNLQILDLTNNYFTEISSDVIGLTNLKKFIMRRNALLRLPKELFTLKYLEYLDLSESYLDEIPSSVSDLKMLKGLYLCHNKIQRLPVEICNCENLLELQLHKNELEYLPDELYKLRKLEELTLDNNKLKRLPLMLDKLLRLQETGRLSLKNNPLTVPPQTICEQGINSLYEYLKELRICEAKHRRKMILIGASQAGKTSLRNALILGRSKLTAEHERTWVMERHLWEPEPDLRIQILDFGGHHIYSAAHHMFLTPEALHLVVFDVSRYCPNLYDDLVGNWIEAITDRAPGASIMLVCTHSDLVSREEIEVKIQDILDKMHTEEKSKLGGLKTELQRLESELQSAAVRESGEKFSDVAVERMRDKANYLRRILSTRVTLPSMIYVVSCAEELTGVHDLQSSLFSILHNSEERPLPQSWYKFLTVLQKQKARILSWSQTLAIFERTMKNMKQSLYMLQGSPEKSMAMVLKYLHVTGEILWYQDNPELSQIVFHRPETLVEMLRTIFRHDYDEVIKYQDNYGQLAGLTRHKFETQKEEFLHHGLMTQEMLHYTLLFCDLSIDAREMFIDLMLKFDLCYEVAPSVSSPALLGASRILQFPWFLTADPPADISLKWPNDVPPENIMICFQLQFSRKEPPNFFEKVSARLQSFISSREDWKDGVLASKNKSKLLLERENSNGVASVTLSVRGSELPELWFLVRKCRKEMFILLKEWPFVRFDSYIICSHCLLSKREKPHMWSGEVVDITCPRNVFWIKCPNSPDQFIPACFVYPLDDEFLDDLGEHIKAVQEFLHGVYDTVDGTGNMLSDLGLAYVASRLGADWNLVALNLNLTQAEIERIQMDNPTQTLNQIRKALTTWFSRSYSMDDYAKVLQLMNAIEAANRNDLVFELKERFHIED</sequence>
<dbReference type="InterPro" id="IPR020859">
    <property type="entry name" value="ROC"/>
</dbReference>
<dbReference type="InterPro" id="IPR050216">
    <property type="entry name" value="LRR_domain-containing"/>
</dbReference>
<dbReference type="GO" id="GO:0007165">
    <property type="term" value="P:signal transduction"/>
    <property type="evidence" value="ECO:0007669"/>
    <property type="project" value="InterPro"/>
</dbReference>
<gene>
    <name evidence="7" type="ORF">CHS0354_008820</name>
</gene>
<dbReference type="Pfam" id="PF23598">
    <property type="entry name" value="LRR_14"/>
    <property type="match status" value="1"/>
</dbReference>
<dbReference type="PROSITE" id="PS50017">
    <property type="entry name" value="DEATH_DOMAIN"/>
    <property type="match status" value="1"/>
</dbReference>
<dbReference type="GO" id="GO:0005737">
    <property type="term" value="C:cytoplasm"/>
    <property type="evidence" value="ECO:0007669"/>
    <property type="project" value="TreeGrafter"/>
</dbReference>
<feature type="coiled-coil region" evidence="4">
    <location>
        <begin position="580"/>
        <end position="607"/>
    </location>
</feature>
<protein>
    <recommendedName>
        <fullName evidence="9">Malignant fibrous histiocytoma-amplified sequence 1 homolog</fullName>
    </recommendedName>
</protein>
<reference evidence="7" key="3">
    <citation type="submission" date="2023-05" db="EMBL/GenBank/DDBJ databases">
        <authorList>
            <person name="Smith C.H."/>
        </authorList>
    </citation>
    <scope>NUCLEOTIDE SEQUENCE</scope>
    <source>
        <strain evidence="7">CHS0354</strain>
        <tissue evidence="7">Mantle</tissue>
    </source>
</reference>
<dbReference type="SMART" id="SM00369">
    <property type="entry name" value="LRR_TYP"/>
    <property type="match status" value="9"/>
</dbReference>
<keyword evidence="1" id="KW-0433">Leucine-rich repeat</keyword>
<dbReference type="PROSITE" id="PS51424">
    <property type="entry name" value="ROC"/>
    <property type="match status" value="1"/>
</dbReference>
<dbReference type="Gene3D" id="3.80.10.10">
    <property type="entry name" value="Ribonuclease Inhibitor"/>
    <property type="match status" value="2"/>
</dbReference>
<dbReference type="CDD" id="cd01670">
    <property type="entry name" value="Death"/>
    <property type="match status" value="1"/>
</dbReference>
<dbReference type="PANTHER" id="PTHR48051:SF1">
    <property type="entry name" value="RAS SUPPRESSOR PROTEIN 1"/>
    <property type="match status" value="1"/>
</dbReference>
<dbReference type="Gene3D" id="1.10.533.10">
    <property type="entry name" value="Death Domain, Fas"/>
    <property type="match status" value="1"/>
</dbReference>
<evidence type="ECO:0008006" key="9">
    <source>
        <dbReference type="Google" id="ProtNLM"/>
    </source>
</evidence>
<feature type="domain" description="Death" evidence="5">
    <location>
        <begin position="1063"/>
        <end position="1150"/>
    </location>
</feature>
<dbReference type="InterPro" id="IPR000488">
    <property type="entry name" value="Death_dom"/>
</dbReference>
<evidence type="ECO:0000256" key="4">
    <source>
        <dbReference type="SAM" id="Coils"/>
    </source>
</evidence>
<name>A0AAE0SPN7_9BIVA</name>
<dbReference type="GO" id="GO:0000166">
    <property type="term" value="F:nucleotide binding"/>
    <property type="evidence" value="ECO:0007669"/>
    <property type="project" value="UniProtKB-KW"/>
</dbReference>
<dbReference type="InterPro" id="IPR055414">
    <property type="entry name" value="LRR_R13L4/SHOC2-like"/>
</dbReference>
<evidence type="ECO:0000259" key="6">
    <source>
        <dbReference type="PROSITE" id="PS51424"/>
    </source>
</evidence>
<evidence type="ECO:0000313" key="8">
    <source>
        <dbReference type="Proteomes" id="UP001195483"/>
    </source>
</evidence>
<evidence type="ECO:0000313" key="7">
    <source>
        <dbReference type="EMBL" id="KAK3595390.1"/>
    </source>
</evidence>
<dbReference type="SUPFAM" id="SSF52540">
    <property type="entry name" value="P-loop containing nucleoside triphosphate hydrolases"/>
    <property type="match status" value="1"/>
</dbReference>
<keyword evidence="8" id="KW-1185">Reference proteome</keyword>
<dbReference type="Gene3D" id="3.40.50.300">
    <property type="entry name" value="P-loop containing nucleotide triphosphate hydrolases"/>
    <property type="match status" value="1"/>
</dbReference>
<dbReference type="GO" id="GO:0009966">
    <property type="term" value="P:regulation of signal transduction"/>
    <property type="evidence" value="ECO:0007669"/>
    <property type="project" value="UniProtKB-ARBA"/>
</dbReference>
<dbReference type="InterPro" id="IPR003591">
    <property type="entry name" value="Leu-rich_rpt_typical-subtyp"/>
</dbReference>
<dbReference type="Pfam" id="PF00560">
    <property type="entry name" value="LRR_1"/>
    <property type="match status" value="2"/>
</dbReference>
<evidence type="ECO:0000256" key="2">
    <source>
        <dbReference type="ARBA" id="ARBA00022737"/>
    </source>
</evidence>
<keyword evidence="2" id="KW-0677">Repeat</keyword>
<dbReference type="PROSITE" id="PS51450">
    <property type="entry name" value="LRR"/>
    <property type="match status" value="4"/>
</dbReference>
<dbReference type="EMBL" id="JAEAOA010000576">
    <property type="protein sequence ID" value="KAK3595390.1"/>
    <property type="molecule type" value="Genomic_DNA"/>
</dbReference>
<evidence type="ECO:0000259" key="5">
    <source>
        <dbReference type="PROSITE" id="PS50017"/>
    </source>
</evidence>
<dbReference type="AlphaFoldDB" id="A0AAE0SPN7"/>
<proteinExistence type="predicted"/>
<comment type="caution">
    <text evidence="7">The sequence shown here is derived from an EMBL/GenBank/DDBJ whole genome shotgun (WGS) entry which is preliminary data.</text>
</comment>
<dbReference type="SUPFAM" id="SSF52058">
    <property type="entry name" value="L domain-like"/>
    <property type="match status" value="2"/>
</dbReference>
<dbReference type="InterPro" id="IPR001611">
    <property type="entry name" value="Leu-rich_rpt"/>
</dbReference>
<feature type="domain" description="Roc" evidence="6">
    <location>
        <begin position="438"/>
        <end position="638"/>
    </location>
</feature>
<dbReference type="InterPro" id="IPR036388">
    <property type="entry name" value="WH-like_DNA-bd_sf"/>
</dbReference>
<evidence type="ECO:0000256" key="3">
    <source>
        <dbReference type="ARBA" id="ARBA00022741"/>
    </source>
</evidence>
<organism evidence="7 8">
    <name type="scientific">Potamilus streckersoni</name>
    <dbReference type="NCBI Taxonomy" id="2493646"/>
    <lineage>
        <taxon>Eukaryota</taxon>
        <taxon>Metazoa</taxon>
        <taxon>Spiralia</taxon>
        <taxon>Lophotrochozoa</taxon>
        <taxon>Mollusca</taxon>
        <taxon>Bivalvia</taxon>
        <taxon>Autobranchia</taxon>
        <taxon>Heteroconchia</taxon>
        <taxon>Palaeoheterodonta</taxon>
        <taxon>Unionida</taxon>
        <taxon>Unionoidea</taxon>
        <taxon>Unionidae</taxon>
        <taxon>Ambleminae</taxon>
        <taxon>Lampsilini</taxon>
        <taxon>Potamilus</taxon>
    </lineage>
</organism>
<dbReference type="SUPFAM" id="SSF47986">
    <property type="entry name" value="DEATH domain"/>
    <property type="match status" value="1"/>
</dbReference>
<evidence type="ECO:0000256" key="1">
    <source>
        <dbReference type="ARBA" id="ARBA00022614"/>
    </source>
</evidence>
<reference evidence="7" key="1">
    <citation type="journal article" date="2021" name="Genome Biol. Evol.">
        <title>A High-Quality Reference Genome for a Parasitic Bivalve with Doubly Uniparental Inheritance (Bivalvia: Unionida).</title>
        <authorList>
            <person name="Smith C.H."/>
        </authorList>
    </citation>
    <scope>NUCLEOTIDE SEQUENCE</scope>
    <source>
        <strain evidence="7">CHS0354</strain>
    </source>
</reference>
<reference evidence="7" key="2">
    <citation type="journal article" date="2021" name="Genome Biol. Evol.">
        <title>Developing a high-quality reference genome for a parasitic bivalve with doubly uniparental inheritance (Bivalvia: Unionida).</title>
        <authorList>
            <person name="Smith C.H."/>
        </authorList>
    </citation>
    <scope>NUCLEOTIDE SEQUENCE</scope>
    <source>
        <strain evidence="7">CHS0354</strain>
        <tissue evidence="7">Mantle</tissue>
    </source>
</reference>
<dbReference type="Pfam" id="PF08477">
    <property type="entry name" value="Roc"/>
    <property type="match status" value="1"/>
</dbReference>
<dbReference type="Pfam" id="PF13855">
    <property type="entry name" value="LRR_8"/>
    <property type="match status" value="1"/>
</dbReference>
<dbReference type="Pfam" id="PF00531">
    <property type="entry name" value="Death"/>
    <property type="match status" value="1"/>
</dbReference>
<keyword evidence="4" id="KW-0175">Coiled coil</keyword>
<dbReference type="PANTHER" id="PTHR48051">
    <property type="match status" value="1"/>
</dbReference>
<dbReference type="Gene3D" id="1.10.10.10">
    <property type="entry name" value="Winged helix-like DNA-binding domain superfamily/Winged helix DNA-binding domain"/>
    <property type="match status" value="1"/>
</dbReference>
<dbReference type="InterPro" id="IPR011029">
    <property type="entry name" value="DEATH-like_dom_sf"/>
</dbReference>
<accession>A0AAE0SPN7</accession>
<dbReference type="InterPro" id="IPR027417">
    <property type="entry name" value="P-loop_NTPase"/>
</dbReference>